<dbReference type="Proteomes" id="UP000824588">
    <property type="component" value="Chromosome"/>
</dbReference>
<dbReference type="EMBL" id="CP071586">
    <property type="protein sequence ID" value="QYY82787.1"/>
    <property type="molecule type" value="Genomic_DNA"/>
</dbReference>
<reference evidence="2 3" key="1">
    <citation type="journal article" date="2022" name="Int. J. Syst. Evol. Microbiol.">
        <title>Pseudomonas germanica sp. nov., isolated from Iris germanica rhizomes.</title>
        <authorList>
            <person name="Atanasov K.E."/>
            <person name="Galbis D.M."/>
            <person name="Gallego J."/>
            <person name="Serpico A."/>
            <person name="Bosch M."/>
            <person name="Altabella T."/>
            <person name="Ferrer A."/>
        </authorList>
    </citation>
    <scope>NUCLEOTIDE SEQUENCE [LARGE SCALE GENOMIC DNA]</scope>
    <source>
        <strain evidence="2 3">FIT28</strain>
    </source>
</reference>
<protein>
    <submittedName>
        <fullName evidence="2">Uncharacterized protein</fullName>
    </submittedName>
</protein>
<gene>
    <name evidence="2" type="ORF">J0G10_04870</name>
</gene>
<feature type="coiled-coil region" evidence="1">
    <location>
        <begin position="8"/>
        <end position="63"/>
    </location>
</feature>
<name>A0ABX8YSD2_9PSED</name>
<evidence type="ECO:0000313" key="3">
    <source>
        <dbReference type="Proteomes" id="UP000824588"/>
    </source>
</evidence>
<proteinExistence type="predicted"/>
<organism evidence="2 3">
    <name type="scientific">Pseudomonas germanica</name>
    <dbReference type="NCBI Taxonomy" id="2815720"/>
    <lineage>
        <taxon>Bacteria</taxon>
        <taxon>Pseudomonadati</taxon>
        <taxon>Pseudomonadota</taxon>
        <taxon>Gammaproteobacteria</taxon>
        <taxon>Pseudomonadales</taxon>
        <taxon>Pseudomonadaceae</taxon>
        <taxon>Pseudomonas</taxon>
    </lineage>
</organism>
<keyword evidence="1" id="KW-0175">Coiled coil</keyword>
<evidence type="ECO:0000256" key="1">
    <source>
        <dbReference type="SAM" id="Coils"/>
    </source>
</evidence>
<accession>A0ABX8YSD2</accession>
<dbReference type="RefSeq" id="WP_220557679.1">
    <property type="nucleotide sequence ID" value="NZ_CP071586.1"/>
</dbReference>
<sequence>MSTETIDLVEARKMADEIRRLHDQLEALMREGDAGKLFSSTEIASLQSRLKSIKEEIKNAAKHGTMSRRKQEQTRLEEMYFGPGLRSASANFRLAVNANPKSDKWGRELYDPVGDLSYTLHNLEAHILSEDERS</sequence>
<evidence type="ECO:0000313" key="2">
    <source>
        <dbReference type="EMBL" id="QYY82787.1"/>
    </source>
</evidence>
<keyword evidence="3" id="KW-1185">Reference proteome</keyword>